<accession>A0A8J7KKM3</accession>
<reference evidence="1" key="1">
    <citation type="submission" date="2020-11" db="EMBL/GenBank/DDBJ databases">
        <title>Sequencing the genomes of 1000 actinobacteria strains.</title>
        <authorList>
            <person name="Klenk H.-P."/>
        </authorList>
    </citation>
    <scope>NUCLEOTIDE SEQUENCE</scope>
    <source>
        <strain evidence="1">DSM 45356</strain>
    </source>
</reference>
<dbReference type="EMBL" id="JADOUF010000001">
    <property type="protein sequence ID" value="MBG6138304.1"/>
    <property type="molecule type" value="Genomic_DNA"/>
</dbReference>
<protein>
    <submittedName>
        <fullName evidence="1">CubicO group peptidase (Beta-lactamase class C family)</fullName>
    </submittedName>
</protein>
<organism evidence="1 2">
    <name type="scientific">Longispora fulva</name>
    <dbReference type="NCBI Taxonomy" id="619741"/>
    <lineage>
        <taxon>Bacteria</taxon>
        <taxon>Bacillati</taxon>
        <taxon>Actinomycetota</taxon>
        <taxon>Actinomycetes</taxon>
        <taxon>Micromonosporales</taxon>
        <taxon>Micromonosporaceae</taxon>
        <taxon>Longispora</taxon>
    </lineage>
</organism>
<evidence type="ECO:0000313" key="2">
    <source>
        <dbReference type="Proteomes" id="UP000622552"/>
    </source>
</evidence>
<evidence type="ECO:0000313" key="1">
    <source>
        <dbReference type="EMBL" id="MBG6138304.1"/>
    </source>
</evidence>
<proteinExistence type="predicted"/>
<dbReference type="AlphaFoldDB" id="A0A8J7KKM3"/>
<sequence>MSEDIRRAEYLVEAARRRFVQAGLPPAETALDPYAHGCMVHLDFAGDAEAGLTFTVTHRSDRIEVLDGADYSMSESELLEYLVMRARGTPPDQAFTARLLRA</sequence>
<dbReference type="RefSeq" id="WP_197005079.1">
    <property type="nucleotide sequence ID" value="NZ_BONS01000017.1"/>
</dbReference>
<comment type="caution">
    <text evidence="1">The sequence shown here is derived from an EMBL/GenBank/DDBJ whole genome shotgun (WGS) entry which is preliminary data.</text>
</comment>
<dbReference type="Proteomes" id="UP000622552">
    <property type="component" value="Unassembled WGS sequence"/>
</dbReference>
<gene>
    <name evidence="1" type="ORF">IW245_004498</name>
</gene>
<keyword evidence="2" id="KW-1185">Reference proteome</keyword>
<name>A0A8J7KKM3_9ACTN</name>